<proteinExistence type="predicted"/>
<name>A0A1M7ZSF7_9FLAO</name>
<dbReference type="AlphaFoldDB" id="A0A1M7ZSF7"/>
<sequence length="155" mass="18666">MKQIITILIVFLSNMIIGQENKALLGKWKVIEIFNNDYFYKVENDSIVLSEKMQKRYRNKISQQDYKASIRGDNREVIFEFRNENEFYYFFSEKAIYPTFKGTYEMIKNLLFLDLTNLANIKIKKEASFYFKDGNLHFTMHLESNNPYNYTLKKL</sequence>
<evidence type="ECO:0000313" key="2">
    <source>
        <dbReference type="Proteomes" id="UP000184611"/>
    </source>
</evidence>
<dbReference type="STRING" id="416016.SAMN05443547_0116"/>
<dbReference type="Proteomes" id="UP000184611">
    <property type="component" value="Unassembled WGS sequence"/>
</dbReference>
<organism evidence="1 2">
    <name type="scientific">Flavobacterium cucumis</name>
    <dbReference type="NCBI Taxonomy" id="416016"/>
    <lineage>
        <taxon>Bacteria</taxon>
        <taxon>Pseudomonadati</taxon>
        <taxon>Bacteroidota</taxon>
        <taxon>Flavobacteriia</taxon>
        <taxon>Flavobacteriales</taxon>
        <taxon>Flavobacteriaceae</taxon>
        <taxon>Flavobacterium</taxon>
    </lineage>
</organism>
<reference evidence="2" key="1">
    <citation type="submission" date="2016-12" db="EMBL/GenBank/DDBJ databases">
        <authorList>
            <person name="Varghese N."/>
            <person name="Submissions S."/>
        </authorList>
    </citation>
    <scope>NUCLEOTIDE SEQUENCE [LARGE SCALE GENOMIC DNA]</scope>
    <source>
        <strain evidence="2">DSM 18830</strain>
    </source>
</reference>
<gene>
    <name evidence="1" type="ORF">SAMN05443547_0116</name>
</gene>
<keyword evidence="2" id="KW-1185">Reference proteome</keyword>
<accession>A0A1M7ZSF7</accession>
<protein>
    <recommendedName>
        <fullName evidence="3">Lipocalin-like domain-containing protein</fullName>
    </recommendedName>
</protein>
<evidence type="ECO:0008006" key="3">
    <source>
        <dbReference type="Google" id="ProtNLM"/>
    </source>
</evidence>
<dbReference type="RefSeq" id="WP_143165205.1">
    <property type="nucleotide sequence ID" value="NZ_CBCSEA010000003.1"/>
</dbReference>
<evidence type="ECO:0000313" key="1">
    <source>
        <dbReference type="EMBL" id="SHO71806.1"/>
    </source>
</evidence>
<dbReference type="OrthoDB" id="1354818at2"/>
<dbReference type="EMBL" id="FRYK01000001">
    <property type="protein sequence ID" value="SHO71806.1"/>
    <property type="molecule type" value="Genomic_DNA"/>
</dbReference>